<name>C7DID7_MICA2</name>
<dbReference type="SUPFAM" id="SSF103473">
    <property type="entry name" value="MFS general substrate transporter"/>
    <property type="match status" value="1"/>
</dbReference>
<dbReference type="InterPro" id="IPR011701">
    <property type="entry name" value="MFS"/>
</dbReference>
<feature type="transmembrane region" description="Helical" evidence="1">
    <location>
        <begin position="272"/>
        <end position="292"/>
    </location>
</feature>
<feature type="transmembrane region" description="Helical" evidence="1">
    <location>
        <begin position="304"/>
        <end position="324"/>
    </location>
</feature>
<gene>
    <name evidence="2" type="ORF">UNLARM2_0829</name>
</gene>
<dbReference type="GO" id="GO:0022857">
    <property type="term" value="F:transmembrane transporter activity"/>
    <property type="evidence" value="ECO:0007669"/>
    <property type="project" value="InterPro"/>
</dbReference>
<feature type="transmembrane region" description="Helical" evidence="1">
    <location>
        <begin position="169"/>
        <end position="191"/>
    </location>
</feature>
<evidence type="ECO:0000313" key="3">
    <source>
        <dbReference type="Proteomes" id="UP000332487"/>
    </source>
</evidence>
<protein>
    <submittedName>
        <fullName evidence="2">Major facilitator superfamily MFS_1</fullName>
    </submittedName>
</protein>
<reference evidence="2 3" key="1">
    <citation type="journal article" date="2009" name="Genome Biol.">
        <title>Community-wide analysis of microbial genome sequence signatures.</title>
        <authorList>
            <person name="Dick G.J."/>
            <person name="Andersson A.F."/>
            <person name="Baker B.J."/>
            <person name="Simmons S.L."/>
            <person name="Thomas B.C."/>
            <person name="Yelton A.P."/>
            <person name="Banfield J.F."/>
        </authorList>
    </citation>
    <scope>NUCLEOTIDE SEQUENCE [LARGE SCALE GENOMIC DNA]</scope>
    <source>
        <strain evidence="2">ARMAN-2</strain>
    </source>
</reference>
<dbReference type="PANTHER" id="PTHR23518:SF2">
    <property type="entry name" value="MAJOR FACILITATOR SUPERFAMILY TRANSPORTER"/>
    <property type="match status" value="1"/>
</dbReference>
<dbReference type="EMBL" id="GG697241">
    <property type="protein sequence ID" value="EET89711.1"/>
    <property type="molecule type" value="Genomic_DNA"/>
</dbReference>
<feature type="transmembrane region" description="Helical" evidence="1">
    <location>
        <begin position="397"/>
        <end position="415"/>
    </location>
</feature>
<proteinExistence type="predicted"/>
<keyword evidence="1" id="KW-0812">Transmembrane</keyword>
<dbReference type="AlphaFoldDB" id="C7DID7"/>
<dbReference type="InterPro" id="IPR036259">
    <property type="entry name" value="MFS_trans_sf"/>
</dbReference>
<dbReference type="Gene3D" id="1.20.1250.20">
    <property type="entry name" value="MFS general substrate transporter like domains"/>
    <property type="match status" value="1"/>
</dbReference>
<feature type="transmembrane region" description="Helical" evidence="1">
    <location>
        <begin position="330"/>
        <end position="349"/>
    </location>
</feature>
<feature type="transmembrane region" description="Helical" evidence="1">
    <location>
        <begin position="43"/>
        <end position="72"/>
    </location>
</feature>
<evidence type="ECO:0000256" key="1">
    <source>
        <dbReference type="SAM" id="Phobius"/>
    </source>
</evidence>
<accession>C7DID7</accession>
<dbReference type="Proteomes" id="UP000332487">
    <property type="component" value="Unassembled WGS sequence"/>
</dbReference>
<feature type="transmembrane region" description="Helical" evidence="1">
    <location>
        <begin position="242"/>
        <end position="266"/>
    </location>
</feature>
<keyword evidence="3" id="KW-1185">Reference proteome</keyword>
<feature type="transmembrane region" description="Helical" evidence="1">
    <location>
        <begin position="79"/>
        <end position="96"/>
    </location>
</feature>
<keyword evidence="1" id="KW-0472">Membrane</keyword>
<evidence type="ECO:0000313" key="2">
    <source>
        <dbReference type="EMBL" id="EET89711.1"/>
    </source>
</evidence>
<sequence length="421" mass="45061">MFDWALARALNMAVYQYIFYCSYIVCRYYKHRMVAMRWLTRDVFLIALSAFFADAGYQALIAGFPIFIVFYLGAPVYDYGLAMAIAFGIGSLFSYFGGVLGDRYGKRKIAILGNSLIPILSFSGMVSGVAAAIGLFSAGWWARNFRSPARRGIMSEVSSKSDRGKAFGFLNALDVGGGVLAVAYLAVLLGYGMSLRYIFLLTLIPIVASTLCLIALKYRDARGPGAMKLKERSTALRNRKTYFGMLAATMLYGLAFYSLGFPIITIAESSDAIAGIASYVVFLLVAAIIGYVIGRGRKNRLMKLALLGYFAAGIGSAVIGVSYAVGAGVFFMYIGVGVLGLSAGVIETLEPTIISLISKSRTIGRSMGSLGAARSLGIFAANAVMGLVYFISPVYAYAYAGLLAISAAAIMLLAGRGQKDI</sequence>
<feature type="transmembrane region" description="Helical" evidence="1">
    <location>
        <begin position="370"/>
        <end position="391"/>
    </location>
</feature>
<keyword evidence="1" id="KW-1133">Transmembrane helix</keyword>
<feature type="transmembrane region" description="Helical" evidence="1">
    <location>
        <begin position="12"/>
        <end position="31"/>
    </location>
</feature>
<reference evidence="2 3" key="2">
    <citation type="journal article" date="2010" name="Proc. Natl. Acad. Sci. U.S.A.">
        <title>Enigmatic, ultrasmall, uncultivated Archaea.</title>
        <authorList>
            <person name="Baker B.J."/>
            <person name="Comolli L.R."/>
            <person name="Dick G.J."/>
            <person name="Hauser L.J."/>
            <person name="Hyatt D."/>
            <person name="Dill B.D."/>
            <person name="Land M.L."/>
            <person name="Verberkmoes N.C."/>
            <person name="Hettich R.L."/>
            <person name="Banfield J.F."/>
        </authorList>
    </citation>
    <scope>NUCLEOTIDE SEQUENCE [LARGE SCALE GENOMIC DNA]</scope>
    <source>
        <strain evidence="2">ARMAN-2</strain>
    </source>
</reference>
<dbReference type="PANTHER" id="PTHR23518">
    <property type="entry name" value="C-METHYLTRANSFERASE"/>
    <property type="match status" value="1"/>
</dbReference>
<dbReference type="CDD" id="cd17370">
    <property type="entry name" value="MFS_MJ1317_like"/>
    <property type="match status" value="1"/>
</dbReference>
<feature type="transmembrane region" description="Helical" evidence="1">
    <location>
        <begin position="197"/>
        <end position="218"/>
    </location>
</feature>
<organism evidence="2 3">
    <name type="scientific">Candidatus Micrarchaeum acidiphilum ARMAN-2</name>
    <dbReference type="NCBI Taxonomy" id="425595"/>
    <lineage>
        <taxon>Archaea</taxon>
        <taxon>Candidatus Micrarchaeota</taxon>
        <taxon>Candidatus Micrarchaeia</taxon>
        <taxon>Candidatus Micrarchaeales</taxon>
        <taxon>Candidatus Micrarchaeaceae</taxon>
        <taxon>Candidatus Micrarchaeum</taxon>
    </lineage>
</organism>
<dbReference type="Pfam" id="PF07690">
    <property type="entry name" value="MFS_1"/>
    <property type="match status" value="1"/>
</dbReference>